<gene>
    <name evidence="1" type="ORF">SCALOS_LOCUS6102</name>
</gene>
<feature type="non-terminal residue" evidence="1">
    <location>
        <position position="1"/>
    </location>
</feature>
<organism evidence="1 2">
    <name type="scientific">Scutellospora calospora</name>
    <dbReference type="NCBI Taxonomy" id="85575"/>
    <lineage>
        <taxon>Eukaryota</taxon>
        <taxon>Fungi</taxon>
        <taxon>Fungi incertae sedis</taxon>
        <taxon>Mucoromycota</taxon>
        <taxon>Glomeromycotina</taxon>
        <taxon>Glomeromycetes</taxon>
        <taxon>Diversisporales</taxon>
        <taxon>Gigasporaceae</taxon>
        <taxon>Scutellospora</taxon>
    </lineage>
</organism>
<accession>A0ACA9M9T5</accession>
<comment type="caution">
    <text evidence="1">The sequence shown here is derived from an EMBL/GenBank/DDBJ whole genome shotgun (WGS) entry which is preliminary data.</text>
</comment>
<proteinExistence type="predicted"/>
<protein>
    <submittedName>
        <fullName evidence="1">7391_t:CDS:1</fullName>
    </submittedName>
</protein>
<name>A0ACA9M9T5_9GLOM</name>
<evidence type="ECO:0000313" key="1">
    <source>
        <dbReference type="EMBL" id="CAG8578244.1"/>
    </source>
</evidence>
<keyword evidence="2" id="KW-1185">Reference proteome</keyword>
<evidence type="ECO:0000313" key="2">
    <source>
        <dbReference type="Proteomes" id="UP000789860"/>
    </source>
</evidence>
<dbReference type="EMBL" id="CAJVPM010011062">
    <property type="protein sequence ID" value="CAG8578244.1"/>
    <property type="molecule type" value="Genomic_DNA"/>
</dbReference>
<dbReference type="Proteomes" id="UP000789860">
    <property type="component" value="Unassembled WGS sequence"/>
</dbReference>
<reference evidence="1" key="1">
    <citation type="submission" date="2021-06" db="EMBL/GenBank/DDBJ databases">
        <authorList>
            <person name="Kallberg Y."/>
            <person name="Tangrot J."/>
            <person name="Rosling A."/>
        </authorList>
    </citation>
    <scope>NUCLEOTIDE SEQUENCE</scope>
    <source>
        <strain evidence="1">AU212A</strain>
    </source>
</reference>
<sequence length="41" mass="4621">YFLGNIERISQTFSRSSSMQVENSSVSSSVEHFTDEPPQVI</sequence>